<protein>
    <recommendedName>
        <fullName evidence="3">FAD synthase</fullName>
        <ecNumber evidence="3">2.7.7.2</ecNumber>
    </recommendedName>
</protein>
<organism evidence="12">
    <name type="scientific">marine metagenome</name>
    <dbReference type="NCBI Taxonomy" id="408172"/>
    <lineage>
        <taxon>unclassified sequences</taxon>
        <taxon>metagenomes</taxon>
        <taxon>ecological metagenomes</taxon>
    </lineage>
</organism>
<evidence type="ECO:0000256" key="4">
    <source>
        <dbReference type="ARBA" id="ARBA00022630"/>
    </source>
</evidence>
<dbReference type="GO" id="GO:0008531">
    <property type="term" value="F:riboflavin kinase activity"/>
    <property type="evidence" value="ECO:0007669"/>
    <property type="project" value="TreeGrafter"/>
</dbReference>
<dbReference type="EMBL" id="UINC01146292">
    <property type="protein sequence ID" value="SVD36935.1"/>
    <property type="molecule type" value="Genomic_DNA"/>
</dbReference>
<evidence type="ECO:0000259" key="11">
    <source>
        <dbReference type="Pfam" id="PF06574"/>
    </source>
</evidence>
<dbReference type="GO" id="GO:0003919">
    <property type="term" value="F:FMN adenylyltransferase activity"/>
    <property type="evidence" value="ECO:0007669"/>
    <property type="project" value="UniProtKB-EC"/>
</dbReference>
<keyword evidence="8" id="KW-0547">Nucleotide-binding</keyword>
<gene>
    <name evidence="12" type="ORF">METZ01_LOCUS389789</name>
</gene>
<evidence type="ECO:0000256" key="10">
    <source>
        <dbReference type="ARBA" id="ARBA00022840"/>
    </source>
</evidence>
<dbReference type="InterPro" id="IPR015864">
    <property type="entry name" value="FAD_synthase"/>
</dbReference>
<dbReference type="PANTHER" id="PTHR22749:SF6">
    <property type="entry name" value="RIBOFLAVIN KINASE"/>
    <property type="match status" value="1"/>
</dbReference>
<keyword evidence="4" id="KW-0285">Flavoprotein</keyword>
<evidence type="ECO:0000256" key="6">
    <source>
        <dbReference type="ARBA" id="ARBA00022679"/>
    </source>
</evidence>
<dbReference type="CDD" id="cd02064">
    <property type="entry name" value="FAD_synthetase_N"/>
    <property type="match status" value="1"/>
</dbReference>
<evidence type="ECO:0000256" key="8">
    <source>
        <dbReference type="ARBA" id="ARBA00022741"/>
    </source>
</evidence>
<keyword evidence="5" id="KW-0288">FMN</keyword>
<proteinExistence type="inferred from homology"/>
<evidence type="ECO:0000256" key="5">
    <source>
        <dbReference type="ARBA" id="ARBA00022643"/>
    </source>
</evidence>
<evidence type="ECO:0000256" key="9">
    <source>
        <dbReference type="ARBA" id="ARBA00022827"/>
    </source>
</evidence>
<sequence length="169" mass="19045">VQTIARSMGAISIVITFDPHPRHVINKDHDNIKLIMSIEKKIEIFRDHNIDKLIVLDFNKSLMKISAEQFLDKIIVQYLNPKYIVAGSNHSFGYNRSGDSEFLIEYCKKNNIGLEIVNPITDSNSTISSTNIRKLITSGYIRRANYELGSIFGFSAKVVRGSGRGKGLK</sequence>
<dbReference type="PANTHER" id="PTHR22749">
    <property type="entry name" value="RIBOFLAVIN KINASE/FMN ADENYLYLTRANSFERASE"/>
    <property type="match status" value="1"/>
</dbReference>
<evidence type="ECO:0000313" key="12">
    <source>
        <dbReference type="EMBL" id="SVD36935.1"/>
    </source>
</evidence>
<dbReference type="SUPFAM" id="SSF52374">
    <property type="entry name" value="Nucleotidylyl transferase"/>
    <property type="match status" value="1"/>
</dbReference>
<accession>A0A382UT02</accession>
<name>A0A382UT02_9ZZZZ</name>
<comment type="pathway">
    <text evidence="1">Cofactor biosynthesis; FAD biosynthesis; FAD from FMN: step 1/1.</text>
</comment>
<keyword evidence="7" id="KW-0548">Nucleotidyltransferase</keyword>
<comment type="similarity">
    <text evidence="2">Belongs to the RibF family.</text>
</comment>
<dbReference type="AlphaFoldDB" id="A0A382UT02"/>
<reference evidence="12" key="1">
    <citation type="submission" date="2018-05" db="EMBL/GenBank/DDBJ databases">
        <authorList>
            <person name="Lanie J.A."/>
            <person name="Ng W.-L."/>
            <person name="Kazmierczak K.M."/>
            <person name="Andrzejewski T.M."/>
            <person name="Davidsen T.M."/>
            <person name="Wayne K.J."/>
            <person name="Tettelin H."/>
            <person name="Glass J.I."/>
            <person name="Rusch D."/>
            <person name="Podicherti R."/>
            <person name="Tsui H.-C.T."/>
            <person name="Winkler M.E."/>
        </authorList>
    </citation>
    <scope>NUCLEOTIDE SEQUENCE</scope>
</reference>
<evidence type="ECO:0000256" key="7">
    <source>
        <dbReference type="ARBA" id="ARBA00022695"/>
    </source>
</evidence>
<evidence type="ECO:0000256" key="2">
    <source>
        <dbReference type="ARBA" id="ARBA00010214"/>
    </source>
</evidence>
<feature type="non-terminal residue" evidence="12">
    <location>
        <position position="1"/>
    </location>
</feature>
<evidence type="ECO:0000256" key="3">
    <source>
        <dbReference type="ARBA" id="ARBA00012393"/>
    </source>
</evidence>
<feature type="domain" description="FAD synthetase" evidence="11">
    <location>
        <begin position="2"/>
        <end position="131"/>
    </location>
</feature>
<dbReference type="Pfam" id="PF06574">
    <property type="entry name" value="FAD_syn"/>
    <property type="match status" value="1"/>
</dbReference>
<feature type="non-terminal residue" evidence="12">
    <location>
        <position position="169"/>
    </location>
</feature>
<dbReference type="EC" id="2.7.7.2" evidence="3"/>
<dbReference type="UniPathway" id="UPA00277">
    <property type="reaction ID" value="UER00407"/>
</dbReference>
<dbReference type="GO" id="GO:0005524">
    <property type="term" value="F:ATP binding"/>
    <property type="evidence" value="ECO:0007669"/>
    <property type="project" value="UniProtKB-KW"/>
</dbReference>
<dbReference type="GO" id="GO:0006747">
    <property type="term" value="P:FAD biosynthetic process"/>
    <property type="evidence" value="ECO:0007669"/>
    <property type="project" value="UniProtKB-UniPathway"/>
</dbReference>
<dbReference type="Gene3D" id="3.40.50.620">
    <property type="entry name" value="HUPs"/>
    <property type="match status" value="1"/>
</dbReference>
<dbReference type="GO" id="GO:0009231">
    <property type="term" value="P:riboflavin biosynthetic process"/>
    <property type="evidence" value="ECO:0007669"/>
    <property type="project" value="InterPro"/>
</dbReference>
<keyword evidence="6" id="KW-0808">Transferase</keyword>
<dbReference type="GO" id="GO:0009398">
    <property type="term" value="P:FMN biosynthetic process"/>
    <property type="evidence" value="ECO:0007669"/>
    <property type="project" value="TreeGrafter"/>
</dbReference>
<keyword evidence="10" id="KW-0067">ATP-binding</keyword>
<evidence type="ECO:0000256" key="1">
    <source>
        <dbReference type="ARBA" id="ARBA00004726"/>
    </source>
</evidence>
<keyword evidence="9" id="KW-0274">FAD</keyword>
<dbReference type="InterPro" id="IPR023468">
    <property type="entry name" value="Riboflavin_kinase"/>
</dbReference>
<dbReference type="InterPro" id="IPR014729">
    <property type="entry name" value="Rossmann-like_a/b/a_fold"/>
</dbReference>